<dbReference type="InterPro" id="IPR050834">
    <property type="entry name" value="Glycosyltransf_2"/>
</dbReference>
<dbReference type="EMBL" id="JACYTO010000002">
    <property type="protein sequence ID" value="MBD8504566.1"/>
    <property type="molecule type" value="Genomic_DNA"/>
</dbReference>
<evidence type="ECO:0000259" key="1">
    <source>
        <dbReference type="Pfam" id="PF00535"/>
    </source>
</evidence>
<name>A0ABR9BEH1_9RHOO</name>
<organism evidence="2 3">
    <name type="scientific">Thauera sedimentorum</name>
    <dbReference type="NCBI Taxonomy" id="2767595"/>
    <lineage>
        <taxon>Bacteria</taxon>
        <taxon>Pseudomonadati</taxon>
        <taxon>Pseudomonadota</taxon>
        <taxon>Betaproteobacteria</taxon>
        <taxon>Rhodocyclales</taxon>
        <taxon>Zoogloeaceae</taxon>
        <taxon>Thauera</taxon>
    </lineage>
</organism>
<dbReference type="InterPro" id="IPR029044">
    <property type="entry name" value="Nucleotide-diphossugar_trans"/>
</dbReference>
<keyword evidence="3" id="KW-1185">Reference proteome</keyword>
<protein>
    <submittedName>
        <fullName evidence="2">Glycosyltransferase family 2 protein</fullName>
    </submittedName>
</protein>
<dbReference type="Pfam" id="PF00535">
    <property type="entry name" value="Glycos_transf_2"/>
    <property type="match status" value="1"/>
</dbReference>
<proteinExistence type="predicted"/>
<dbReference type="Gene3D" id="3.90.550.10">
    <property type="entry name" value="Spore Coat Polysaccharide Biosynthesis Protein SpsA, Chain A"/>
    <property type="match status" value="1"/>
</dbReference>
<gene>
    <name evidence="2" type="ORF">IFO67_16875</name>
</gene>
<reference evidence="3" key="1">
    <citation type="submission" date="2023-07" db="EMBL/GenBank/DDBJ databases">
        <title>Thauera sp. CAU 1555 isolated from sand of Yaerae Beach.</title>
        <authorList>
            <person name="Kim W."/>
        </authorList>
    </citation>
    <scope>NUCLEOTIDE SEQUENCE [LARGE SCALE GENOMIC DNA]</scope>
    <source>
        <strain evidence="3">CAU 1555</strain>
    </source>
</reference>
<dbReference type="InterPro" id="IPR001173">
    <property type="entry name" value="Glyco_trans_2-like"/>
</dbReference>
<evidence type="ECO:0000313" key="3">
    <source>
        <dbReference type="Proteomes" id="UP000603602"/>
    </source>
</evidence>
<dbReference type="RefSeq" id="WP_187719296.1">
    <property type="nucleotide sequence ID" value="NZ_JACTAH010000002.1"/>
</dbReference>
<dbReference type="Proteomes" id="UP000603602">
    <property type="component" value="Unassembled WGS sequence"/>
</dbReference>
<sequence>MKISVVIPTWNRRALIGAAVDSVLAQAGPGLELEVLVVDDGSTDDTVAWLAANYAGRPLRVLRNTRGKGPAGARNTGLLAAQGDLVALLDSDDAYLPGHLAAAAAAFAAHPQLGVLFGRAQYECEGRPVDYMGPNFERKLARAPVGFEDEGLLVFGADYFSHLLEYGCYFNLSTVVMRRDAARELMCEELRIAEDYEFWVRLARSRTFGCLKAAQIRYCLHGGNVSFESAPEAAENAPMLLRAYQHMLAYPGLAAADVARIHDNMADVLFNWGYRCRLHRQLGEAARRHLQSLRFGKRRANLLALAKLPLFALWPGRTPEQA</sequence>
<comment type="caution">
    <text evidence="2">The sequence shown here is derived from an EMBL/GenBank/DDBJ whole genome shotgun (WGS) entry which is preliminary data.</text>
</comment>
<accession>A0ABR9BEH1</accession>
<dbReference type="SUPFAM" id="SSF53448">
    <property type="entry name" value="Nucleotide-diphospho-sugar transferases"/>
    <property type="match status" value="1"/>
</dbReference>
<feature type="domain" description="Glycosyltransferase 2-like" evidence="1">
    <location>
        <begin position="4"/>
        <end position="129"/>
    </location>
</feature>
<dbReference type="PANTHER" id="PTHR43685:SF2">
    <property type="entry name" value="GLYCOSYLTRANSFERASE 2-LIKE DOMAIN-CONTAINING PROTEIN"/>
    <property type="match status" value="1"/>
</dbReference>
<evidence type="ECO:0000313" key="2">
    <source>
        <dbReference type="EMBL" id="MBD8504566.1"/>
    </source>
</evidence>
<dbReference type="PANTHER" id="PTHR43685">
    <property type="entry name" value="GLYCOSYLTRANSFERASE"/>
    <property type="match status" value="1"/>
</dbReference>